<dbReference type="Proteomes" id="UP000238479">
    <property type="component" value="Chromosome 1"/>
</dbReference>
<dbReference type="AlphaFoldDB" id="A0A2P6SPP1"/>
<organism evidence="1 2">
    <name type="scientific">Rosa chinensis</name>
    <name type="common">China rose</name>
    <dbReference type="NCBI Taxonomy" id="74649"/>
    <lineage>
        <taxon>Eukaryota</taxon>
        <taxon>Viridiplantae</taxon>
        <taxon>Streptophyta</taxon>
        <taxon>Embryophyta</taxon>
        <taxon>Tracheophyta</taxon>
        <taxon>Spermatophyta</taxon>
        <taxon>Magnoliopsida</taxon>
        <taxon>eudicotyledons</taxon>
        <taxon>Gunneridae</taxon>
        <taxon>Pentapetalae</taxon>
        <taxon>rosids</taxon>
        <taxon>fabids</taxon>
        <taxon>Rosales</taxon>
        <taxon>Rosaceae</taxon>
        <taxon>Rosoideae</taxon>
        <taxon>Rosoideae incertae sedis</taxon>
        <taxon>Rosa</taxon>
    </lineage>
</organism>
<gene>
    <name evidence="1" type="ORF">RchiOBHm_Chr1g0383571</name>
</gene>
<protein>
    <submittedName>
        <fullName evidence="1">Uncharacterized protein</fullName>
    </submittedName>
</protein>
<name>A0A2P6SPP1_ROSCH</name>
<evidence type="ECO:0000313" key="2">
    <source>
        <dbReference type="Proteomes" id="UP000238479"/>
    </source>
</evidence>
<sequence>MYDTSFTPTSELHCLVPATVNRVWINPTLIVLRSTLPFSSEDLHFIVGFPP</sequence>
<dbReference type="Gramene" id="PRQ60650">
    <property type="protein sequence ID" value="PRQ60650"/>
    <property type="gene ID" value="RchiOBHm_Chr1g0383571"/>
</dbReference>
<reference evidence="1 2" key="1">
    <citation type="journal article" date="2018" name="Nat. Genet.">
        <title>The Rosa genome provides new insights in the design of modern roses.</title>
        <authorList>
            <person name="Bendahmane M."/>
        </authorList>
    </citation>
    <scope>NUCLEOTIDE SEQUENCE [LARGE SCALE GENOMIC DNA]</scope>
    <source>
        <strain evidence="2">cv. Old Blush</strain>
    </source>
</reference>
<accession>A0A2P6SPP1</accession>
<comment type="caution">
    <text evidence="1">The sequence shown here is derived from an EMBL/GenBank/DDBJ whole genome shotgun (WGS) entry which is preliminary data.</text>
</comment>
<evidence type="ECO:0000313" key="1">
    <source>
        <dbReference type="EMBL" id="PRQ60650.1"/>
    </source>
</evidence>
<dbReference type="EMBL" id="PDCK01000039">
    <property type="protein sequence ID" value="PRQ60650.1"/>
    <property type="molecule type" value="Genomic_DNA"/>
</dbReference>
<proteinExistence type="predicted"/>
<keyword evidence="2" id="KW-1185">Reference proteome</keyword>